<keyword evidence="2" id="KW-0479">Metal-binding</keyword>
<comment type="cofactor">
    <cofactor evidence="1">
        <name>L-ascorbate</name>
        <dbReference type="ChEBI" id="CHEBI:38290"/>
    </cofactor>
</comment>
<dbReference type="Pfam" id="PF13640">
    <property type="entry name" value="2OG-FeII_Oxy_3"/>
    <property type="match status" value="1"/>
</dbReference>
<dbReference type="InterPro" id="IPR005123">
    <property type="entry name" value="Oxoglu/Fe-dep_dioxygenase_dom"/>
</dbReference>
<dbReference type="RefSeq" id="WP_379070892.1">
    <property type="nucleotide sequence ID" value="NZ_JBHTIT010000001.1"/>
</dbReference>
<comment type="caution">
    <text evidence="8">The sequence shown here is derived from an EMBL/GenBank/DDBJ whole genome shotgun (WGS) entry which is preliminary data.</text>
</comment>
<reference evidence="9" key="1">
    <citation type="journal article" date="2019" name="Int. J. Syst. Evol. Microbiol.">
        <title>The Global Catalogue of Microorganisms (GCM) 10K type strain sequencing project: providing services to taxonomists for standard genome sequencing and annotation.</title>
        <authorList>
            <consortium name="The Broad Institute Genomics Platform"/>
            <consortium name="The Broad Institute Genome Sequencing Center for Infectious Disease"/>
            <person name="Wu L."/>
            <person name="Ma J."/>
        </authorList>
    </citation>
    <scope>NUCLEOTIDE SEQUENCE [LARGE SCALE GENOMIC DNA]</scope>
    <source>
        <strain evidence="9">CCUG 63419</strain>
    </source>
</reference>
<dbReference type="PROSITE" id="PS51471">
    <property type="entry name" value="FE2OG_OXY"/>
    <property type="match status" value="1"/>
</dbReference>
<evidence type="ECO:0000259" key="7">
    <source>
        <dbReference type="PROSITE" id="PS51471"/>
    </source>
</evidence>
<name>A0ABW3HH55_9GAMM</name>
<dbReference type="PANTHER" id="PTHR12907:SF26">
    <property type="entry name" value="HIF PROLYL HYDROXYLASE, ISOFORM C"/>
    <property type="match status" value="1"/>
</dbReference>
<evidence type="ECO:0000256" key="1">
    <source>
        <dbReference type="ARBA" id="ARBA00001961"/>
    </source>
</evidence>
<keyword evidence="4" id="KW-0223">Dioxygenase</keyword>
<dbReference type="Proteomes" id="UP001597044">
    <property type="component" value="Unassembled WGS sequence"/>
</dbReference>
<accession>A0ABW3HH55</accession>
<organism evidence="8 9">
    <name type="scientific">Paraperlucidibaca wandonensis</name>
    <dbReference type="NCBI Taxonomy" id="1268273"/>
    <lineage>
        <taxon>Bacteria</taxon>
        <taxon>Pseudomonadati</taxon>
        <taxon>Pseudomonadota</taxon>
        <taxon>Gammaproteobacteria</taxon>
        <taxon>Moraxellales</taxon>
        <taxon>Moraxellaceae</taxon>
        <taxon>Paraperlucidibaca</taxon>
    </lineage>
</organism>
<evidence type="ECO:0000313" key="8">
    <source>
        <dbReference type="EMBL" id="MFD0950312.1"/>
    </source>
</evidence>
<dbReference type="InterPro" id="IPR044862">
    <property type="entry name" value="Pro_4_hyd_alph_FE2OG_OXY"/>
</dbReference>
<protein>
    <submittedName>
        <fullName evidence="8">2OG-Fe(II) oxygenase</fullName>
    </submittedName>
</protein>
<proteinExistence type="predicted"/>
<keyword evidence="5" id="KW-0560">Oxidoreductase</keyword>
<gene>
    <name evidence="8" type="ORF">ACFQ0F_07925</name>
</gene>
<dbReference type="SMART" id="SM00702">
    <property type="entry name" value="P4Hc"/>
    <property type="match status" value="1"/>
</dbReference>
<evidence type="ECO:0000256" key="2">
    <source>
        <dbReference type="ARBA" id="ARBA00022723"/>
    </source>
</evidence>
<evidence type="ECO:0000256" key="5">
    <source>
        <dbReference type="ARBA" id="ARBA00023002"/>
    </source>
</evidence>
<evidence type="ECO:0000256" key="6">
    <source>
        <dbReference type="ARBA" id="ARBA00023004"/>
    </source>
</evidence>
<dbReference type="InterPro" id="IPR051559">
    <property type="entry name" value="HIF_prolyl_hydroxylases"/>
</dbReference>
<evidence type="ECO:0000256" key="4">
    <source>
        <dbReference type="ARBA" id="ARBA00022964"/>
    </source>
</evidence>
<evidence type="ECO:0000313" key="9">
    <source>
        <dbReference type="Proteomes" id="UP001597044"/>
    </source>
</evidence>
<keyword evidence="9" id="KW-1185">Reference proteome</keyword>
<keyword evidence="3" id="KW-0847">Vitamin C</keyword>
<sequence>MATTSGSEPQMIPANDSVETIVVWPDLIRIASEQLFEQGWAVIANAIPPDLLRALQLELQERDGAEELYRAGIGRGSTHQVTGKVRGDRIAWLEPEWPAAAAYLALMAQLQAHLNEMGFLGLADFEAHYAIYDLGSFYRRHTDQHIEVSVLGAGRRIVSTVLYLNDAPWPSDGGGELVLYPPEQATVNICPEGGSLVVFWSDTIVHEVLPAQQTRRSIAGWMRTRGSELPV</sequence>
<dbReference type="Gene3D" id="2.60.120.620">
    <property type="entry name" value="q2cbj1_9rhob like domain"/>
    <property type="match status" value="1"/>
</dbReference>
<keyword evidence="6" id="KW-0408">Iron</keyword>
<dbReference type="InterPro" id="IPR006620">
    <property type="entry name" value="Pro_4_hyd_alph"/>
</dbReference>
<feature type="domain" description="Fe2OG dioxygenase" evidence="7">
    <location>
        <begin position="113"/>
        <end position="224"/>
    </location>
</feature>
<evidence type="ECO:0000256" key="3">
    <source>
        <dbReference type="ARBA" id="ARBA00022896"/>
    </source>
</evidence>
<dbReference type="PANTHER" id="PTHR12907">
    <property type="entry name" value="EGL NINE HOMOLOG-RELATED"/>
    <property type="match status" value="1"/>
</dbReference>
<dbReference type="EMBL" id="JBHTIT010000001">
    <property type="protein sequence ID" value="MFD0950312.1"/>
    <property type="molecule type" value="Genomic_DNA"/>
</dbReference>